<dbReference type="EMBL" id="JAPYKS010000026">
    <property type="protein sequence ID" value="MEI9412339.1"/>
    <property type="molecule type" value="Genomic_DNA"/>
</dbReference>
<dbReference type="Gene3D" id="3.40.50.1460">
    <property type="match status" value="1"/>
</dbReference>
<evidence type="ECO:0000313" key="3">
    <source>
        <dbReference type="Proteomes" id="UP001387293"/>
    </source>
</evidence>
<proteinExistence type="predicted"/>
<reference evidence="2 3" key="1">
    <citation type="submission" date="2022-12" db="EMBL/GenBank/DDBJ databases">
        <authorList>
            <person name="Muema E."/>
        </authorList>
    </citation>
    <scope>NUCLEOTIDE SEQUENCE [LARGE SCALE GENOMIC DNA]</scope>
    <source>
        <strain evidence="3">1326</strain>
    </source>
</reference>
<accession>A0ABU8L5T7</accession>
<dbReference type="Pfam" id="PF00656">
    <property type="entry name" value="Peptidase_C14"/>
    <property type="match status" value="1"/>
</dbReference>
<evidence type="ECO:0000259" key="1">
    <source>
        <dbReference type="Pfam" id="PF00656"/>
    </source>
</evidence>
<dbReference type="PANTHER" id="PTHR22576">
    <property type="entry name" value="MUCOSA ASSOCIATED LYMPHOID TISSUE LYMPHOMA TRANSLOCATION PROTEIN 1/PARACASPASE"/>
    <property type="match status" value="1"/>
</dbReference>
<organism evidence="2 3">
    <name type="scientific">Mesorhizobium salmacidum</name>
    <dbReference type="NCBI Taxonomy" id="3015171"/>
    <lineage>
        <taxon>Bacteria</taxon>
        <taxon>Pseudomonadati</taxon>
        <taxon>Pseudomonadota</taxon>
        <taxon>Alphaproteobacteria</taxon>
        <taxon>Hyphomicrobiales</taxon>
        <taxon>Phyllobacteriaceae</taxon>
        <taxon>Mesorhizobium</taxon>
    </lineage>
</organism>
<protein>
    <submittedName>
        <fullName evidence="2">Caspase family protein</fullName>
    </submittedName>
</protein>
<dbReference type="PANTHER" id="PTHR22576:SF37">
    <property type="entry name" value="MUCOSA-ASSOCIATED LYMPHOID TISSUE LYMPHOMA TRANSLOCATION PROTEIN 1"/>
    <property type="match status" value="1"/>
</dbReference>
<feature type="domain" description="Peptidase C14 caspase" evidence="1">
    <location>
        <begin position="23"/>
        <end position="164"/>
    </location>
</feature>
<gene>
    <name evidence="2" type="ORF">O7A60_26820</name>
</gene>
<evidence type="ECO:0000313" key="2">
    <source>
        <dbReference type="EMBL" id="MEI9412339.1"/>
    </source>
</evidence>
<name>A0ABU8L5T7_9HYPH</name>
<dbReference type="InterPro" id="IPR052039">
    <property type="entry name" value="Caspase-related_regulators"/>
</dbReference>
<dbReference type="InterPro" id="IPR011600">
    <property type="entry name" value="Pept_C14_caspase"/>
</dbReference>
<comment type="caution">
    <text evidence="2">The sequence shown here is derived from an EMBL/GenBank/DDBJ whole genome shotgun (WGS) entry which is preliminary data.</text>
</comment>
<dbReference type="InterPro" id="IPR029030">
    <property type="entry name" value="Caspase-like_dom_sf"/>
</dbReference>
<dbReference type="SUPFAM" id="SSF52129">
    <property type="entry name" value="Caspase-like"/>
    <property type="match status" value="1"/>
</dbReference>
<dbReference type="Proteomes" id="UP001387293">
    <property type="component" value="Unassembled WGS sequence"/>
</dbReference>
<sequence>MIGLFISPSIAGTPAGKDGPRYHAFLFANSDYQPHDQIPSAKADFNRMEQLFKKLGYDIWPPIDGDGQIRSVKRFYEYMSEARDKLGPDDVVVIYYSGHGFFYGYQNWLVPLDYSRKEHNAQYLREDAIGLMDVIKGLAARRVDFVAVFLDACRTTVSFPLRVGTADKVASPDLTADMIVPPRFQYGGPSLLGEAFGVPAQVGSQAFGGSADKVPSLFTGILAQVLEGHTVLGDADAQLPNAVQELVDEGKIAQDTLNPWIWARPATFDLDPHGQSHAESRTERLWQQTLDRLSRGQVRSFLILNPGTGRSKEAWAYLDTHPNDPVDDGGHSAVDAIALDRSYEQAVGSGMLVAVAVPPPNINFPRETVVTEADSRRDFGKVVVFGNNPAEIAAGFQERYAQAGSRNKFTIDVLQDAKRVVATRQLKLRNGPSFSSDIAARIRPSTAFEIGDIKVDPKEDTLFMSVEPSTKSNDFMRGFGLEEHIINNISGGVPAAGGPLQNWADTNVAPAAGPGFNIIGHALKEVVFDQAAMDDPGGSVSIGSKTHEIVADAKSINWATIAVNFSPVDISELEKELSQIEDEALRVKLRYKIAVTIQENAEELAAADLTARDARSQLIGAGIDGTRISIVKDRLPDIGRGARIRYFGYPR</sequence>
<keyword evidence="3" id="KW-1185">Reference proteome</keyword>